<evidence type="ECO:0000313" key="4">
    <source>
        <dbReference type="Proteomes" id="UP000272729"/>
    </source>
</evidence>
<dbReference type="AlphaFoldDB" id="A0A495XP11"/>
<evidence type="ECO:0000313" key="3">
    <source>
        <dbReference type="EMBL" id="RKT74626.1"/>
    </source>
</evidence>
<comment type="caution">
    <text evidence="3">The sequence shown here is derived from an EMBL/GenBank/DDBJ whole genome shotgun (WGS) entry which is preliminary data.</text>
</comment>
<dbReference type="PANTHER" id="PTHR35848">
    <property type="entry name" value="OXALATE-BINDING PROTEIN"/>
    <property type="match status" value="1"/>
</dbReference>
<keyword evidence="4" id="KW-1185">Reference proteome</keyword>
<gene>
    <name evidence="3" type="ORF">DFJ66_7993</name>
</gene>
<proteinExistence type="predicted"/>
<dbReference type="GO" id="GO:0046872">
    <property type="term" value="F:metal ion binding"/>
    <property type="evidence" value="ECO:0007669"/>
    <property type="project" value="UniProtKB-KW"/>
</dbReference>
<dbReference type="InterPro" id="IPR014710">
    <property type="entry name" value="RmlC-like_jellyroll"/>
</dbReference>
<name>A0A495XP11_9PSEU</name>
<evidence type="ECO:0000259" key="2">
    <source>
        <dbReference type="Pfam" id="PF07883"/>
    </source>
</evidence>
<dbReference type="PANTHER" id="PTHR35848:SF6">
    <property type="entry name" value="CUPIN TYPE-2 DOMAIN-CONTAINING PROTEIN"/>
    <property type="match status" value="1"/>
</dbReference>
<dbReference type="Gene3D" id="2.60.120.10">
    <property type="entry name" value="Jelly Rolls"/>
    <property type="match status" value="1"/>
</dbReference>
<dbReference type="EMBL" id="RBXR01000001">
    <property type="protein sequence ID" value="RKT74626.1"/>
    <property type="molecule type" value="Genomic_DNA"/>
</dbReference>
<evidence type="ECO:0000256" key="1">
    <source>
        <dbReference type="ARBA" id="ARBA00022723"/>
    </source>
</evidence>
<reference evidence="3 4" key="1">
    <citation type="submission" date="2018-10" db="EMBL/GenBank/DDBJ databases">
        <title>Sequencing the genomes of 1000 actinobacteria strains.</title>
        <authorList>
            <person name="Klenk H.-P."/>
        </authorList>
    </citation>
    <scope>NUCLEOTIDE SEQUENCE [LARGE SCALE GENOMIC DNA]</scope>
    <source>
        <strain evidence="3 4">DSM 43911</strain>
    </source>
</reference>
<dbReference type="InterPro" id="IPR051610">
    <property type="entry name" value="GPI/OXD"/>
</dbReference>
<dbReference type="Pfam" id="PF07883">
    <property type="entry name" value="Cupin_2"/>
    <property type="match status" value="1"/>
</dbReference>
<protein>
    <submittedName>
        <fullName evidence="3">Cupin domain</fullName>
    </submittedName>
</protein>
<organism evidence="3 4">
    <name type="scientific">Saccharothrix variisporea</name>
    <dbReference type="NCBI Taxonomy" id="543527"/>
    <lineage>
        <taxon>Bacteria</taxon>
        <taxon>Bacillati</taxon>
        <taxon>Actinomycetota</taxon>
        <taxon>Actinomycetes</taxon>
        <taxon>Pseudonocardiales</taxon>
        <taxon>Pseudonocardiaceae</taxon>
        <taxon>Saccharothrix</taxon>
    </lineage>
</organism>
<accession>A0A495XP11</accession>
<keyword evidence="1" id="KW-0479">Metal-binding</keyword>
<dbReference type="RefSeq" id="WP_211351469.1">
    <property type="nucleotide sequence ID" value="NZ_JBIUBA010000006.1"/>
</dbReference>
<dbReference type="Proteomes" id="UP000272729">
    <property type="component" value="Unassembled WGS sequence"/>
</dbReference>
<dbReference type="InterPro" id="IPR013096">
    <property type="entry name" value="Cupin_2"/>
</dbReference>
<dbReference type="InterPro" id="IPR011051">
    <property type="entry name" value="RmlC_Cupin_sf"/>
</dbReference>
<sequence>MTNEEPLVDFRRLESEDLTRAYGLEMKLLHPWDGLTAPFEGAWCVLRPGDRSVAHAHHEHEIFIGMSGRAEVVTPDHRHPFAAGDIVFLKPGIEHHLSNDTDEDFAYYAIWWDRAMSEGFVAAEDQRAGSGA</sequence>
<dbReference type="SUPFAM" id="SSF51182">
    <property type="entry name" value="RmlC-like cupins"/>
    <property type="match status" value="1"/>
</dbReference>
<feature type="domain" description="Cupin type-2" evidence="2">
    <location>
        <begin position="43"/>
        <end position="110"/>
    </location>
</feature>
<dbReference type="CDD" id="cd06988">
    <property type="entry name" value="cupin_DddK"/>
    <property type="match status" value="1"/>
</dbReference>